<protein>
    <submittedName>
        <fullName evidence="2">Efflux RND transporter periplasmic adaptor subunit</fullName>
    </submittedName>
</protein>
<dbReference type="PANTHER" id="PTHR30469:SF15">
    <property type="entry name" value="HLYD FAMILY OF SECRETION PROTEINS"/>
    <property type="match status" value="1"/>
</dbReference>
<dbReference type="RefSeq" id="WP_380022329.1">
    <property type="nucleotide sequence ID" value="NZ_JBHSHD010000013.1"/>
</dbReference>
<dbReference type="Gene3D" id="2.40.50.100">
    <property type="match status" value="1"/>
</dbReference>
<reference evidence="3" key="1">
    <citation type="journal article" date="2019" name="Int. J. Syst. Evol. Microbiol.">
        <title>The Global Catalogue of Microorganisms (GCM) 10K type strain sequencing project: providing services to taxonomists for standard genome sequencing and annotation.</title>
        <authorList>
            <consortium name="The Broad Institute Genomics Platform"/>
            <consortium name="The Broad Institute Genome Sequencing Center for Infectious Disease"/>
            <person name="Wu L."/>
            <person name="Ma J."/>
        </authorList>
    </citation>
    <scope>NUCLEOTIDE SEQUENCE [LARGE SCALE GENOMIC DNA]</scope>
    <source>
        <strain evidence="3">CCUG 30340</strain>
    </source>
</reference>
<dbReference type="Gene3D" id="2.40.420.20">
    <property type="match status" value="1"/>
</dbReference>
<comment type="caution">
    <text evidence="2">The sequence shown here is derived from an EMBL/GenBank/DDBJ whole genome shotgun (WGS) entry which is preliminary data.</text>
</comment>
<evidence type="ECO:0000313" key="2">
    <source>
        <dbReference type="EMBL" id="MFC4822047.1"/>
    </source>
</evidence>
<dbReference type="Gene3D" id="2.40.30.170">
    <property type="match status" value="1"/>
</dbReference>
<comment type="similarity">
    <text evidence="1">Belongs to the membrane fusion protein (MFP) (TC 8.A.1) family.</text>
</comment>
<dbReference type="Proteomes" id="UP001595886">
    <property type="component" value="Unassembled WGS sequence"/>
</dbReference>
<dbReference type="PANTHER" id="PTHR30469">
    <property type="entry name" value="MULTIDRUG RESISTANCE PROTEIN MDTA"/>
    <property type="match status" value="1"/>
</dbReference>
<dbReference type="Gene3D" id="1.10.287.470">
    <property type="entry name" value="Helix hairpin bin"/>
    <property type="match status" value="1"/>
</dbReference>
<gene>
    <name evidence="2" type="ORF">ACFO6Q_17110</name>
</gene>
<evidence type="ECO:0000256" key="1">
    <source>
        <dbReference type="ARBA" id="ARBA00009477"/>
    </source>
</evidence>
<dbReference type="EMBL" id="JBHSHD010000013">
    <property type="protein sequence ID" value="MFC4822047.1"/>
    <property type="molecule type" value="Genomic_DNA"/>
</dbReference>
<organism evidence="2 3">
    <name type="scientific">Dokdonella ginsengisoli</name>
    <dbReference type="NCBI Taxonomy" id="363846"/>
    <lineage>
        <taxon>Bacteria</taxon>
        <taxon>Pseudomonadati</taxon>
        <taxon>Pseudomonadota</taxon>
        <taxon>Gammaproteobacteria</taxon>
        <taxon>Lysobacterales</taxon>
        <taxon>Rhodanobacteraceae</taxon>
        <taxon>Dokdonella</taxon>
    </lineage>
</organism>
<dbReference type="SUPFAM" id="SSF111369">
    <property type="entry name" value="HlyD-like secretion proteins"/>
    <property type="match status" value="1"/>
</dbReference>
<sequence>MSKRRIGWVIVAALAAVALFASHRQRGYGQTAVQTAPVARGVLTGKLSLTGTFDYANVTEIRSEVVAPVARLQVSAGQAVRAGDPLLELRAPDLDAEVDRLEATVARVAAELTRAQVALELSRSSEQRLVRLGRARLVALDQVESAQRNTEAAVAGVKASQASLREAQLAVRHARAMQQKLHVVAPVDGTVVDVSIREGEVAIPTSAALPGSLLLRLADTHRLIARVELSETELGKLAPGDRAQVRSTVLGGPPLAGEFVELRARPTSGGEPKFQGEIAFAPDALPTRIVHTSCVADVDLDGGEPGLLVPLEAIRYPGQNVGSEGLATPFVLRVTEGRVTYAPVETGLSDNRNQRVERGLQEGDRVVTGPAGVLAALVAGQGVAVEAAR</sequence>
<dbReference type="InterPro" id="IPR006143">
    <property type="entry name" value="RND_pump_MFP"/>
</dbReference>
<proteinExistence type="inferred from homology"/>
<keyword evidence="3" id="KW-1185">Reference proteome</keyword>
<dbReference type="NCBIfam" id="TIGR01730">
    <property type="entry name" value="RND_mfp"/>
    <property type="match status" value="1"/>
</dbReference>
<name>A0ABV9QY88_9GAMM</name>
<evidence type="ECO:0000313" key="3">
    <source>
        <dbReference type="Proteomes" id="UP001595886"/>
    </source>
</evidence>
<accession>A0ABV9QY88</accession>